<accession>A0A8A4TH19</accession>
<dbReference type="NCBIfam" id="NF005502">
    <property type="entry name" value="PRK07117.1"/>
    <property type="match status" value="1"/>
</dbReference>
<organism evidence="2 3">
    <name type="scientific">Sulfidibacter corallicola</name>
    <dbReference type="NCBI Taxonomy" id="2818388"/>
    <lineage>
        <taxon>Bacteria</taxon>
        <taxon>Pseudomonadati</taxon>
        <taxon>Acidobacteriota</taxon>
        <taxon>Holophagae</taxon>
        <taxon>Acanthopleuribacterales</taxon>
        <taxon>Acanthopleuribacteraceae</taxon>
        <taxon>Sulfidibacter</taxon>
    </lineage>
</organism>
<dbReference type="EMBL" id="CP071793">
    <property type="protein sequence ID" value="QTD48850.1"/>
    <property type="molecule type" value="Genomic_DNA"/>
</dbReference>
<evidence type="ECO:0000313" key="3">
    <source>
        <dbReference type="Proteomes" id="UP000663929"/>
    </source>
</evidence>
<sequence length="82" mass="8982">MDRHTIFDMVVKNVAEVVPDLAGHDFQLTDSLVELGVDSVERSEIVIMTLENMNLNIPAVQVFGPKNLGELADLLHAKALAL</sequence>
<gene>
    <name evidence="2" type="ORF">J3U87_24980</name>
</gene>
<evidence type="ECO:0000259" key="1">
    <source>
        <dbReference type="PROSITE" id="PS50075"/>
    </source>
</evidence>
<name>A0A8A4TH19_SULCO</name>
<dbReference type="InterPro" id="IPR009081">
    <property type="entry name" value="PP-bd_ACP"/>
</dbReference>
<dbReference type="PROSITE" id="PS50075">
    <property type="entry name" value="CARRIER"/>
    <property type="match status" value="1"/>
</dbReference>
<dbReference type="KEGG" id="scor:J3U87_24980"/>
<dbReference type="Gene3D" id="1.10.1200.10">
    <property type="entry name" value="ACP-like"/>
    <property type="match status" value="1"/>
</dbReference>
<dbReference type="InterPro" id="IPR036736">
    <property type="entry name" value="ACP-like_sf"/>
</dbReference>
<evidence type="ECO:0000313" key="2">
    <source>
        <dbReference type="EMBL" id="QTD48850.1"/>
    </source>
</evidence>
<proteinExistence type="predicted"/>
<feature type="domain" description="Carrier" evidence="1">
    <location>
        <begin position="1"/>
        <end position="79"/>
    </location>
</feature>
<dbReference type="SUPFAM" id="SSF47336">
    <property type="entry name" value="ACP-like"/>
    <property type="match status" value="1"/>
</dbReference>
<dbReference type="RefSeq" id="WP_237378500.1">
    <property type="nucleotide sequence ID" value="NZ_CP071793.1"/>
</dbReference>
<dbReference type="AlphaFoldDB" id="A0A8A4TH19"/>
<reference evidence="2" key="1">
    <citation type="submission" date="2021-03" db="EMBL/GenBank/DDBJ databases">
        <title>Acanthopleuribacteraceae sp. M133.</title>
        <authorList>
            <person name="Wang G."/>
        </authorList>
    </citation>
    <scope>NUCLEOTIDE SEQUENCE</scope>
    <source>
        <strain evidence="2">M133</strain>
    </source>
</reference>
<dbReference type="Pfam" id="PF00550">
    <property type="entry name" value="PP-binding"/>
    <property type="match status" value="1"/>
</dbReference>
<protein>
    <submittedName>
        <fullName evidence="2">Acyl carrier protein</fullName>
    </submittedName>
</protein>
<keyword evidence="3" id="KW-1185">Reference proteome</keyword>
<dbReference type="Proteomes" id="UP000663929">
    <property type="component" value="Chromosome"/>
</dbReference>